<dbReference type="CDD" id="cd04301">
    <property type="entry name" value="NAT_SF"/>
    <property type="match status" value="1"/>
</dbReference>
<dbReference type="PANTHER" id="PTHR43877">
    <property type="entry name" value="AMINOALKYLPHOSPHONATE N-ACETYLTRANSFERASE-RELATED-RELATED"/>
    <property type="match status" value="1"/>
</dbReference>
<dbReference type="EMBL" id="CP000393">
    <property type="protein sequence ID" value="ABG52186.1"/>
    <property type="molecule type" value="Genomic_DNA"/>
</dbReference>
<dbReference type="RefSeq" id="WP_011612539.1">
    <property type="nucleotide sequence ID" value="NC_008312.1"/>
</dbReference>
<dbReference type="eggNOG" id="COG0456">
    <property type="taxonomic scope" value="Bacteria"/>
</dbReference>
<protein>
    <submittedName>
        <fullName evidence="4">GCN5-related N-acetyltransferase</fullName>
    </submittedName>
</protein>
<dbReference type="AlphaFoldDB" id="Q10ZY8"/>
<evidence type="ECO:0000256" key="1">
    <source>
        <dbReference type="ARBA" id="ARBA00022679"/>
    </source>
</evidence>
<dbReference type="InterPro" id="IPR016181">
    <property type="entry name" value="Acyl_CoA_acyltransferase"/>
</dbReference>
<dbReference type="PROSITE" id="PS51186">
    <property type="entry name" value="GNAT"/>
    <property type="match status" value="1"/>
</dbReference>
<evidence type="ECO:0000313" key="4">
    <source>
        <dbReference type="EMBL" id="ABG52186.1"/>
    </source>
</evidence>
<dbReference type="SUPFAM" id="SSF55729">
    <property type="entry name" value="Acyl-CoA N-acyltransferases (Nat)"/>
    <property type="match status" value="1"/>
</dbReference>
<evidence type="ECO:0000256" key="2">
    <source>
        <dbReference type="ARBA" id="ARBA00023315"/>
    </source>
</evidence>
<keyword evidence="2" id="KW-0012">Acyltransferase</keyword>
<dbReference type="KEGG" id="ter:Tery_3035"/>
<feature type="domain" description="N-acetyltransferase" evidence="3">
    <location>
        <begin position="9"/>
        <end position="147"/>
    </location>
</feature>
<reference evidence="4" key="1">
    <citation type="submission" date="2006-06" db="EMBL/GenBank/DDBJ databases">
        <title>Complete sequence of Trichodesmium erythraeum IMS101.</title>
        <authorList>
            <consortium name="US DOE Joint Genome Institute"/>
            <person name="Copeland A."/>
            <person name="Lucas S."/>
            <person name="Lapidus A."/>
            <person name="Barry K."/>
            <person name="Detter J.C."/>
            <person name="Glavina del Rio T."/>
            <person name="Hammon N."/>
            <person name="Israni S."/>
            <person name="Dalin E."/>
            <person name="Tice H."/>
            <person name="Pitluck S."/>
            <person name="Kiss H."/>
            <person name="Munk A.C."/>
            <person name="Brettin T."/>
            <person name="Bruce D."/>
            <person name="Han C."/>
            <person name="Tapia R."/>
            <person name="Gilna P."/>
            <person name="Schmutz J."/>
            <person name="Larimer F."/>
            <person name="Land M."/>
            <person name="Hauser L."/>
            <person name="Kyrpides N."/>
            <person name="Kim E."/>
            <person name="Richardson P."/>
        </authorList>
    </citation>
    <scope>NUCLEOTIDE SEQUENCE [LARGE SCALE GENOMIC DNA]</scope>
    <source>
        <strain evidence="4">IMS101</strain>
    </source>
</reference>
<dbReference type="Gene3D" id="3.40.630.30">
    <property type="match status" value="1"/>
</dbReference>
<dbReference type="InterPro" id="IPR050832">
    <property type="entry name" value="Bact_Acetyltransf"/>
</dbReference>
<keyword evidence="1 4" id="KW-0808">Transferase</keyword>
<dbReference type="Pfam" id="PF13673">
    <property type="entry name" value="Acetyltransf_10"/>
    <property type="match status" value="1"/>
</dbReference>
<evidence type="ECO:0000259" key="3">
    <source>
        <dbReference type="PROSITE" id="PS51186"/>
    </source>
</evidence>
<organism evidence="4">
    <name type="scientific">Trichodesmium erythraeum (strain IMS101)</name>
    <dbReference type="NCBI Taxonomy" id="203124"/>
    <lineage>
        <taxon>Bacteria</taxon>
        <taxon>Bacillati</taxon>
        <taxon>Cyanobacteriota</taxon>
        <taxon>Cyanophyceae</taxon>
        <taxon>Oscillatoriophycideae</taxon>
        <taxon>Oscillatoriales</taxon>
        <taxon>Microcoleaceae</taxon>
        <taxon>Trichodesmium</taxon>
    </lineage>
</organism>
<dbReference type="PANTHER" id="PTHR43877:SF2">
    <property type="entry name" value="AMINOALKYLPHOSPHONATE N-ACETYLTRANSFERASE-RELATED"/>
    <property type="match status" value="1"/>
</dbReference>
<dbReference type="OrthoDB" id="9796171at2"/>
<name>Q10ZY8_TRIEI</name>
<dbReference type="GO" id="GO:0016747">
    <property type="term" value="F:acyltransferase activity, transferring groups other than amino-acyl groups"/>
    <property type="evidence" value="ECO:0007669"/>
    <property type="project" value="InterPro"/>
</dbReference>
<proteinExistence type="predicted"/>
<dbReference type="HOGENOM" id="CLU_056607_7_0_3"/>
<gene>
    <name evidence="4" type="ordered locus">Tery_3035</name>
</gene>
<accession>Q10ZY8</accession>
<dbReference type="InterPro" id="IPR000182">
    <property type="entry name" value="GNAT_dom"/>
</dbReference>
<sequence length="152" mass="17588">MLKFKISRIQNKQEKENMYYQRWVVLRKPIDMERGTEKDESDDDDSSLHFIAVYEEQIIGSARLRQLSTELGSISYVAVLPKFQSQGVGTALIQKIIEIAKEKQLKSLRVMSRLSASKFYEKIGFISTGQQLNFLGIPHQFMLFNLPDVQNL</sequence>